<reference evidence="1" key="1">
    <citation type="submission" date="2020-11" db="EMBL/GenBank/DDBJ databases">
        <authorList>
            <person name="Davenport K.M."/>
            <person name="Bickhart D.M."/>
            <person name="Smith T.P.L."/>
            <person name="Murdoch B.M."/>
            <person name="Rosen B.D."/>
        </authorList>
    </citation>
    <scope>NUCLEOTIDE SEQUENCE [LARGE SCALE GENOMIC DNA]</scope>
    <source>
        <strain evidence="1">OAR_USU_Benz2616</strain>
    </source>
</reference>
<protein>
    <submittedName>
        <fullName evidence="1">Uncharacterized protein</fullName>
    </submittedName>
</protein>
<accession>A0AC11ECH5</accession>
<organism evidence="1">
    <name type="scientific">Ovis aries</name>
    <name type="common">Sheep</name>
    <dbReference type="NCBI Taxonomy" id="9940"/>
    <lineage>
        <taxon>Eukaryota</taxon>
        <taxon>Metazoa</taxon>
        <taxon>Chordata</taxon>
        <taxon>Craniata</taxon>
        <taxon>Vertebrata</taxon>
        <taxon>Euteleostomi</taxon>
        <taxon>Mammalia</taxon>
        <taxon>Eutheria</taxon>
        <taxon>Laurasiatheria</taxon>
        <taxon>Artiodactyla</taxon>
        <taxon>Ruminantia</taxon>
        <taxon>Pecora</taxon>
        <taxon>Bovidae</taxon>
        <taxon>Caprinae</taxon>
        <taxon>Ovis</taxon>
    </lineage>
</organism>
<sequence>MGARQSGARRKDKGPLGRGSCRGGRSSPRGTMLCFLGGPALPAEAGAAPCQFQPGHQGHDGRARLPVEPVRDAEAQPVPQPAPGSPSRAGEADAAGGPELVREPPEDATREVSLLQSLKVLFVHMNGLTELPAELGACRSLEVLSASHNCLSQLPTSLADLSRLRKLNLSHNRFAHIPVCVFSLKELDFLHVGSSLENIAEHPVPGRPADLHR</sequence>
<gene>
    <name evidence="1" type="primary">LOC101106733</name>
</gene>
<reference evidence="1" key="2">
    <citation type="submission" date="2025-08" db="UniProtKB">
        <authorList>
            <consortium name="Ensembl"/>
        </authorList>
    </citation>
    <scope>IDENTIFICATION</scope>
</reference>
<name>A0AC11ECH5_SHEEP</name>
<evidence type="ECO:0000313" key="1">
    <source>
        <dbReference type="Ensembl" id="ENSOARP00020054706.1"/>
    </source>
</evidence>
<reference evidence="1" key="3">
    <citation type="submission" date="2025-09" db="UniProtKB">
        <authorList>
            <consortium name="Ensembl"/>
        </authorList>
    </citation>
    <scope>IDENTIFICATION</scope>
</reference>
<dbReference type="Ensembl" id="ENSOART00020049519.1">
    <property type="protein sequence ID" value="ENSOARP00020054706.1"/>
    <property type="gene ID" value="ENSOARG00020038638.1"/>
</dbReference>
<proteinExistence type="predicted"/>